<keyword evidence="1" id="KW-1133">Transmembrane helix</keyword>
<accession>A0ABP3Y3B0</accession>
<keyword evidence="3" id="KW-1185">Reference proteome</keyword>
<reference evidence="3" key="1">
    <citation type="journal article" date="2019" name="Int. J. Syst. Evol. Microbiol.">
        <title>The Global Catalogue of Microorganisms (GCM) 10K type strain sequencing project: providing services to taxonomists for standard genome sequencing and annotation.</title>
        <authorList>
            <consortium name="The Broad Institute Genomics Platform"/>
            <consortium name="The Broad Institute Genome Sequencing Center for Infectious Disease"/>
            <person name="Wu L."/>
            <person name="Ma J."/>
        </authorList>
    </citation>
    <scope>NUCLEOTIDE SEQUENCE [LARGE SCALE GENOMIC DNA]</scope>
    <source>
        <strain evidence="3">JCM 16083</strain>
    </source>
</reference>
<evidence type="ECO:0000313" key="3">
    <source>
        <dbReference type="Proteomes" id="UP001501126"/>
    </source>
</evidence>
<gene>
    <name evidence="2" type="ORF">GCM10009118_24660</name>
</gene>
<dbReference type="EMBL" id="BAAAFH010000021">
    <property type="protein sequence ID" value="GAA0876056.1"/>
    <property type="molecule type" value="Genomic_DNA"/>
</dbReference>
<keyword evidence="1" id="KW-0472">Membrane</keyword>
<protein>
    <submittedName>
        <fullName evidence="2">Uncharacterized protein</fullName>
    </submittedName>
</protein>
<evidence type="ECO:0000256" key="1">
    <source>
        <dbReference type="SAM" id="Phobius"/>
    </source>
</evidence>
<organism evidence="2 3">
    <name type="scientific">Wandonia haliotis</name>
    <dbReference type="NCBI Taxonomy" id="574963"/>
    <lineage>
        <taxon>Bacteria</taxon>
        <taxon>Pseudomonadati</taxon>
        <taxon>Bacteroidota</taxon>
        <taxon>Flavobacteriia</taxon>
        <taxon>Flavobacteriales</taxon>
        <taxon>Crocinitomicaceae</taxon>
        <taxon>Wandonia</taxon>
    </lineage>
</organism>
<name>A0ABP3Y3B0_9FLAO</name>
<dbReference type="Proteomes" id="UP001501126">
    <property type="component" value="Unassembled WGS sequence"/>
</dbReference>
<feature type="transmembrane region" description="Helical" evidence="1">
    <location>
        <begin position="76"/>
        <end position="104"/>
    </location>
</feature>
<keyword evidence="1" id="KW-0812">Transmembrane</keyword>
<sequence>MVDFCKKDQKMGEKNKQRKSIFGKWWEPVRKWFYPTWLLYELSIRFYDYAIAVHNYFIEHQDYLASYVGEISTQTLAIFCSVATFIICSAFLTMPACFLLYTFFKTENVSATPFEDKIKKYF</sequence>
<proteinExistence type="predicted"/>
<comment type="caution">
    <text evidence="2">The sequence shown here is derived from an EMBL/GenBank/DDBJ whole genome shotgun (WGS) entry which is preliminary data.</text>
</comment>
<evidence type="ECO:0000313" key="2">
    <source>
        <dbReference type="EMBL" id="GAA0876056.1"/>
    </source>
</evidence>